<dbReference type="Proteomes" id="UP000017548">
    <property type="component" value="Unassembled WGS sequence"/>
</dbReference>
<dbReference type="Pfam" id="PF05170">
    <property type="entry name" value="AsmA"/>
    <property type="match status" value="2"/>
</dbReference>
<keyword evidence="5" id="KW-1185">Reference proteome</keyword>
<dbReference type="EMBL" id="AXZL01000038">
    <property type="protein sequence ID" value="ESE42997.1"/>
    <property type="molecule type" value="Genomic_DNA"/>
</dbReference>
<feature type="coiled-coil region" evidence="1">
    <location>
        <begin position="575"/>
        <end position="602"/>
    </location>
</feature>
<comment type="caution">
    <text evidence="4">The sequence shown here is derived from an EMBL/GenBank/DDBJ whole genome shotgun (WGS) entry which is preliminary data.</text>
</comment>
<reference evidence="4 5" key="1">
    <citation type="journal article" date="2013" name="Genome Announc.">
        <title>Draft Genome Sequence of Shewanella decolorationis S12, a Dye-Degrading Bacterium Isolated from a Wastewater Treatment Plant.</title>
        <authorList>
            <person name="Xu M."/>
            <person name="Fang Y."/>
            <person name="Liu J."/>
            <person name="Chen X."/>
            <person name="Sun G."/>
            <person name="Guo J."/>
            <person name="Hua Z."/>
            <person name="Tu Q."/>
            <person name="Wu L."/>
            <person name="Zhou J."/>
            <person name="Liu X."/>
        </authorList>
    </citation>
    <scope>NUCLEOTIDE SEQUENCE [LARGE SCALE GENOMIC DNA]</scope>
    <source>
        <strain evidence="4 5">S12</strain>
    </source>
</reference>
<feature type="domain" description="AsmA" evidence="3">
    <location>
        <begin position="313"/>
        <end position="510"/>
    </location>
</feature>
<organism evidence="4 5">
    <name type="scientific">Shewanella decolorationis S12</name>
    <dbReference type="NCBI Taxonomy" id="1353536"/>
    <lineage>
        <taxon>Bacteria</taxon>
        <taxon>Pseudomonadati</taxon>
        <taxon>Pseudomonadota</taxon>
        <taxon>Gammaproteobacteria</taxon>
        <taxon>Alteromonadales</taxon>
        <taxon>Shewanellaceae</taxon>
        <taxon>Shewanella</taxon>
    </lineage>
</organism>
<evidence type="ECO:0000313" key="5">
    <source>
        <dbReference type="Proteomes" id="UP000017548"/>
    </source>
</evidence>
<dbReference type="InterPro" id="IPR052894">
    <property type="entry name" value="AsmA-related"/>
</dbReference>
<accession>A0ABN0PS43</accession>
<dbReference type="RefSeq" id="WP_023265591.1">
    <property type="nucleotide sequence ID" value="NZ_AXZL01000038.1"/>
</dbReference>
<feature type="region of interest" description="Disordered" evidence="2">
    <location>
        <begin position="124"/>
        <end position="146"/>
    </location>
</feature>
<evidence type="ECO:0000259" key="3">
    <source>
        <dbReference type="Pfam" id="PF05170"/>
    </source>
</evidence>
<sequence length="607" mass="65415">MKFIKWFLAILVTLIVAVALYLTVFFDPNDFKPEIVNAVKKQTGRELVIGEDLSWTFFPTIGINLGGISLSNPDGFMPKAMLEVNKAVAEVELMPLFSKQIEIAQLSLDGAKINLVTRKNGSSSLDGLTGKSTEKPVTPPAESSAKTQLTSIDVGGVSITNTEINLIDEAKGQTQTLTLKQFTLGAFSLDKFAPIAYEFAAILPDMTINSQGEGQIKLSQDFNQLMVEKLNIETQVEGDGIPNKKLTAKVSVNSQIALDKKQLSADISQFTAMDINAEGKLAVNYVGKVPQISADFQLGDIDLDALLPKSDTAEKQTAATPSQTQAVEPDLSAVNGLDVKLKLAVKSIKLANLSTQNWLMDLGIKNGMVDLKQLTADLYQGKLIVNAQVDARTKVASYQFDKQISGVQIRPLLKDAAELDILAGTANFNVKGKGKSLIPELLKKNLLANGRFDITDGALYGVNIPQMIRSAQAKLKGDMSADTKEERKTDFSSLTGNFTLENGVATNPDLAMSSPLLRVAGKGSANLLTEALDYRLTTSLVNSLKGQGGSEKDALAGIDIPLAITGTFQKPEYALDTQALLNNQLKEETDKAKEKLKDSLLKKLGGF</sequence>
<gene>
    <name evidence="4" type="ORF">SHD_0372</name>
</gene>
<dbReference type="PANTHER" id="PTHR30441">
    <property type="entry name" value="DUF748 DOMAIN-CONTAINING PROTEIN"/>
    <property type="match status" value="1"/>
</dbReference>
<dbReference type="InterPro" id="IPR007844">
    <property type="entry name" value="AsmA"/>
</dbReference>
<evidence type="ECO:0000256" key="1">
    <source>
        <dbReference type="SAM" id="Coils"/>
    </source>
</evidence>
<name>A0ABN0PS43_9GAMM</name>
<keyword evidence="1" id="KW-0175">Coiled coil</keyword>
<proteinExistence type="predicted"/>
<evidence type="ECO:0000313" key="4">
    <source>
        <dbReference type="EMBL" id="ESE42997.1"/>
    </source>
</evidence>
<evidence type="ECO:0000256" key="2">
    <source>
        <dbReference type="SAM" id="MobiDB-lite"/>
    </source>
</evidence>
<dbReference type="PANTHER" id="PTHR30441:SF4">
    <property type="entry name" value="PROTEIN ASMA"/>
    <property type="match status" value="1"/>
</dbReference>
<protein>
    <submittedName>
        <fullName evidence="4">AsmA family protein</fullName>
    </submittedName>
</protein>
<feature type="domain" description="AsmA" evidence="3">
    <location>
        <begin position="2"/>
        <end position="233"/>
    </location>
</feature>